<dbReference type="AlphaFoldDB" id="A0A382GDN9"/>
<keyword evidence="1" id="KW-1133">Transmembrane helix</keyword>
<evidence type="ECO:0000313" key="2">
    <source>
        <dbReference type="EMBL" id="SVB73039.1"/>
    </source>
</evidence>
<accession>A0A382GDN9</accession>
<name>A0A382GDN9_9ZZZZ</name>
<reference evidence="2" key="1">
    <citation type="submission" date="2018-05" db="EMBL/GenBank/DDBJ databases">
        <authorList>
            <person name="Lanie J.A."/>
            <person name="Ng W.-L."/>
            <person name="Kazmierczak K.M."/>
            <person name="Andrzejewski T.M."/>
            <person name="Davidsen T.M."/>
            <person name="Wayne K.J."/>
            <person name="Tettelin H."/>
            <person name="Glass J.I."/>
            <person name="Rusch D."/>
            <person name="Podicherti R."/>
            <person name="Tsui H.-C.T."/>
            <person name="Winkler M.E."/>
        </authorList>
    </citation>
    <scope>NUCLEOTIDE SEQUENCE</scope>
</reference>
<organism evidence="2">
    <name type="scientific">marine metagenome</name>
    <dbReference type="NCBI Taxonomy" id="408172"/>
    <lineage>
        <taxon>unclassified sequences</taxon>
        <taxon>metagenomes</taxon>
        <taxon>ecological metagenomes</taxon>
    </lineage>
</organism>
<evidence type="ECO:0000256" key="1">
    <source>
        <dbReference type="SAM" id="Phobius"/>
    </source>
</evidence>
<proteinExistence type="predicted"/>
<feature type="transmembrane region" description="Helical" evidence="1">
    <location>
        <begin position="72"/>
        <end position="92"/>
    </location>
</feature>
<feature type="transmembrane region" description="Helical" evidence="1">
    <location>
        <begin position="98"/>
        <end position="119"/>
    </location>
</feature>
<sequence>MIARILAGLVGVLMLLNCLWWVLDPTSAAESLSMPLLVGPGSNSQIGDFTSFFFTAGLFACIGAYRAEHVWLYPTISLIGSAAFFRSYAVVAHGSEPLVSTIVFEIVISIILIFCVLLMKKNSDLH</sequence>
<evidence type="ECO:0008006" key="3">
    <source>
        <dbReference type="Google" id="ProtNLM"/>
    </source>
</evidence>
<keyword evidence="1" id="KW-0812">Transmembrane</keyword>
<feature type="transmembrane region" description="Helical" evidence="1">
    <location>
        <begin position="44"/>
        <end position="65"/>
    </location>
</feature>
<protein>
    <recommendedName>
        <fullName evidence="3">DUF4345 domain-containing protein</fullName>
    </recommendedName>
</protein>
<keyword evidence="1" id="KW-0472">Membrane</keyword>
<gene>
    <name evidence="2" type="ORF">METZ01_LOCUS225893</name>
</gene>
<dbReference type="EMBL" id="UINC01054844">
    <property type="protein sequence ID" value="SVB73039.1"/>
    <property type="molecule type" value="Genomic_DNA"/>
</dbReference>